<dbReference type="InterPro" id="IPR045913">
    <property type="entry name" value="TBC20/Gyp8-like"/>
</dbReference>
<dbReference type="PROSITE" id="PS50086">
    <property type="entry name" value="TBC_RABGAP"/>
    <property type="match status" value="1"/>
</dbReference>
<dbReference type="EMBL" id="OX365901">
    <property type="protein sequence ID" value="CAI4060871.1"/>
    <property type="molecule type" value="Genomic_DNA"/>
</dbReference>
<keyword evidence="2" id="KW-1185">Reference proteome</keyword>
<dbReference type="Gene3D" id="1.10.472.80">
    <property type="entry name" value="Ypt/Rab-GAP domain of gyp1p, domain 3"/>
    <property type="match status" value="1"/>
</dbReference>
<sequence>MSLRSFFNTSHSNHDKDAIAGKDFDAYFQSLIGSNSEKAEEQKGKAISKLLKEKNVRLLRCMGLGPLGFVSNSLRKDCWYELLASQLYIDGSAEYIPPVDKHKDEGQVILDAERSFGGISNKNLKLQLKALLVELITGILRKYPTLNYYQGYHDIVSVFIICFSSNVVEDNALEWKTLSLRDQIDMERLFYCVESFTLLYLRDFMMDSLDFSFEQLRLISSLIKESNLKFYNVFKFDENEPLFAIGSILTIFAHNLKPINSGDTNLHKILFQIFDMTISLQSMHIPLIIYKNLLLQNAPEILKHIEANSDVFENDFDLRHGAIQTVLQEKLCDESLWEEVLQITRDHSTSASKKVLKRVHLNKYSTLLNTAYGKPRSFDMDTIIFYLNEQTKMNERYKKEKYRGVTTKSKTRALFKRLGHFLPSKYNKLGKISLLIGILAILYQLQTTRSLSLLLSLRYMISTKLKELSHMHMNLHDVNHIWMDPIKDILKLGHQNR</sequence>
<name>A0AA35JG67_SACK1</name>
<dbReference type="Gene3D" id="1.10.8.1310">
    <property type="match status" value="1"/>
</dbReference>
<organism evidence="1 2">
    <name type="scientific">Saccharomyces kudriavzevii (strain ATCC MYA-4449 / AS 2.2408 / CBS 8840 / NBRC 1802 / NCYC 2889)</name>
    <name type="common">Yeast</name>
    <dbReference type="NCBI Taxonomy" id="226230"/>
    <lineage>
        <taxon>Eukaryota</taxon>
        <taxon>Fungi</taxon>
        <taxon>Dikarya</taxon>
        <taxon>Ascomycota</taxon>
        <taxon>Saccharomycotina</taxon>
        <taxon>Saccharomycetes</taxon>
        <taxon>Saccharomycetales</taxon>
        <taxon>Saccharomycetaceae</taxon>
        <taxon>Saccharomyces</taxon>
    </lineage>
</organism>
<dbReference type="Proteomes" id="UP001162087">
    <property type="component" value="Chromosome 6"/>
</dbReference>
<dbReference type="SUPFAM" id="SSF47923">
    <property type="entry name" value="Ypt/Rab-GAP domain of gyp1p"/>
    <property type="match status" value="1"/>
</dbReference>
<dbReference type="GO" id="GO:0005096">
    <property type="term" value="F:GTPase activator activity"/>
    <property type="evidence" value="ECO:0007669"/>
    <property type="project" value="UniProtKB-KW"/>
</dbReference>
<dbReference type="GO" id="GO:0005789">
    <property type="term" value="C:endoplasmic reticulum membrane"/>
    <property type="evidence" value="ECO:0007669"/>
    <property type="project" value="TreeGrafter"/>
</dbReference>
<dbReference type="OrthoDB" id="206700at2759"/>
<evidence type="ECO:0000313" key="1">
    <source>
        <dbReference type="EMBL" id="CAI4060871.1"/>
    </source>
</evidence>
<dbReference type="InterPro" id="IPR000195">
    <property type="entry name" value="Rab-GAP-TBC_dom"/>
</dbReference>
<gene>
    <name evidence="1" type="primary">SKDI06G0390</name>
    <name evidence="1" type="ORF">SKDI_06G0390</name>
</gene>
<dbReference type="InterPro" id="IPR035969">
    <property type="entry name" value="Rab-GAP_TBC_sf"/>
</dbReference>
<reference evidence="1" key="1">
    <citation type="submission" date="2022-10" db="EMBL/GenBank/DDBJ databases">
        <authorList>
            <person name="Byrne P K."/>
        </authorList>
    </citation>
    <scope>NUCLEOTIDE SEQUENCE</scope>
    <source>
        <strain evidence="1">IFO1802</strain>
    </source>
</reference>
<proteinExistence type="predicted"/>
<dbReference type="PANTHER" id="PTHR20913:SF7">
    <property type="entry name" value="RE60063P"/>
    <property type="match status" value="1"/>
</dbReference>
<dbReference type="GO" id="GO:0006888">
    <property type="term" value="P:endoplasmic reticulum to Golgi vesicle-mediated transport"/>
    <property type="evidence" value="ECO:0007669"/>
    <property type="project" value="TreeGrafter"/>
</dbReference>
<protein>
    <submittedName>
        <fullName evidence="1">Uncharacterized protein</fullName>
    </submittedName>
</protein>
<dbReference type="Pfam" id="PF00566">
    <property type="entry name" value="RabGAP-TBC"/>
    <property type="match status" value="1"/>
</dbReference>
<accession>A0AA35JG67</accession>
<dbReference type="PANTHER" id="PTHR20913">
    <property type="entry name" value="TBC1 DOMAIN FAMILY MEMBER 20/GTPASE"/>
    <property type="match status" value="1"/>
</dbReference>
<evidence type="ECO:0000313" key="2">
    <source>
        <dbReference type="Proteomes" id="UP001162087"/>
    </source>
</evidence>